<keyword evidence="3" id="KW-0238">DNA-binding</keyword>
<evidence type="ECO:0000256" key="1">
    <source>
        <dbReference type="ARBA" id="ARBA00009437"/>
    </source>
</evidence>
<evidence type="ECO:0000256" key="2">
    <source>
        <dbReference type="ARBA" id="ARBA00023015"/>
    </source>
</evidence>
<gene>
    <name evidence="6" type="ORF">ACFSCV_04395</name>
</gene>
<comment type="caution">
    <text evidence="6">The sequence shown here is derived from an EMBL/GenBank/DDBJ whole genome shotgun (WGS) entry which is preliminary data.</text>
</comment>
<dbReference type="Gene3D" id="3.40.190.290">
    <property type="match status" value="1"/>
</dbReference>
<dbReference type="Gene3D" id="1.10.10.10">
    <property type="entry name" value="Winged helix-like DNA-binding domain superfamily/Winged helix DNA-binding domain"/>
    <property type="match status" value="1"/>
</dbReference>
<dbReference type="PANTHER" id="PTHR30126">
    <property type="entry name" value="HTH-TYPE TRANSCRIPTIONAL REGULATOR"/>
    <property type="match status" value="1"/>
</dbReference>
<accession>A0ABW4K5P4</accession>
<dbReference type="SUPFAM" id="SSF46785">
    <property type="entry name" value="Winged helix' DNA-binding domain"/>
    <property type="match status" value="1"/>
</dbReference>
<dbReference type="PANTHER" id="PTHR30126:SF94">
    <property type="entry name" value="LYSR FAMILY TRANSCRIPTIONAL REGULATOR"/>
    <property type="match status" value="1"/>
</dbReference>
<dbReference type="InterPro" id="IPR036390">
    <property type="entry name" value="WH_DNA-bd_sf"/>
</dbReference>
<dbReference type="Pfam" id="PF03466">
    <property type="entry name" value="LysR_substrate"/>
    <property type="match status" value="1"/>
</dbReference>
<dbReference type="Pfam" id="PF00126">
    <property type="entry name" value="HTH_1"/>
    <property type="match status" value="1"/>
</dbReference>
<feature type="domain" description="HTH lysR-type" evidence="5">
    <location>
        <begin position="3"/>
        <end position="60"/>
    </location>
</feature>
<keyword evidence="2" id="KW-0805">Transcription regulation</keyword>
<dbReference type="Proteomes" id="UP001597308">
    <property type="component" value="Unassembled WGS sequence"/>
</dbReference>
<keyword evidence="4" id="KW-0804">Transcription</keyword>
<dbReference type="PRINTS" id="PR00039">
    <property type="entry name" value="HTHLYSR"/>
</dbReference>
<evidence type="ECO:0000256" key="3">
    <source>
        <dbReference type="ARBA" id="ARBA00023125"/>
    </source>
</evidence>
<keyword evidence="7" id="KW-1185">Reference proteome</keyword>
<dbReference type="RefSeq" id="WP_378797355.1">
    <property type="nucleotide sequence ID" value="NZ_JBHUER010000002.1"/>
</dbReference>
<dbReference type="SUPFAM" id="SSF53850">
    <property type="entry name" value="Periplasmic binding protein-like II"/>
    <property type="match status" value="1"/>
</dbReference>
<evidence type="ECO:0000256" key="4">
    <source>
        <dbReference type="ARBA" id="ARBA00023163"/>
    </source>
</evidence>
<evidence type="ECO:0000313" key="6">
    <source>
        <dbReference type="EMBL" id="MFD1702237.1"/>
    </source>
</evidence>
<dbReference type="InterPro" id="IPR036388">
    <property type="entry name" value="WH-like_DNA-bd_sf"/>
</dbReference>
<dbReference type="InterPro" id="IPR000847">
    <property type="entry name" value="LysR_HTH_N"/>
</dbReference>
<protein>
    <submittedName>
        <fullName evidence="6">LysR substrate-binding domain-containing protein</fullName>
    </submittedName>
</protein>
<sequence length="291" mass="31417">MAISSSGLAAFHAVAQAESFTKAARARNVSQPTLSAQVRALEEAYGVRLFDRVGRSVKLTPLGQSLFVITARLFAAEDEAEALLAGVRTLSRGHLRIAADSAAHVMPALGRIRERHPGLTFSLSIGNSSDVLSQLIDYAADVAVTAKQTSDPRIRSVRLSADRLVGFVRADHAFAGRPSVPIEAFVGQDVVLRERGSVTREVFELRLAEAGVRPGHLLEVQTREAVRDAVATGFGIGVIFGAEFRDGEGLARVEITGADLAVAEYAVCLEERRRIPLVRSFMEAVQQMDER</sequence>
<dbReference type="EMBL" id="JBHUER010000002">
    <property type="protein sequence ID" value="MFD1702237.1"/>
    <property type="molecule type" value="Genomic_DNA"/>
</dbReference>
<organism evidence="6 7">
    <name type="scientific">Methylopila henanensis</name>
    <dbReference type="NCBI Taxonomy" id="873516"/>
    <lineage>
        <taxon>Bacteria</taxon>
        <taxon>Pseudomonadati</taxon>
        <taxon>Pseudomonadota</taxon>
        <taxon>Alphaproteobacteria</taxon>
        <taxon>Hyphomicrobiales</taxon>
        <taxon>Methylopilaceae</taxon>
        <taxon>Methylopila</taxon>
    </lineage>
</organism>
<reference evidence="7" key="1">
    <citation type="journal article" date="2019" name="Int. J. Syst. Evol. Microbiol.">
        <title>The Global Catalogue of Microorganisms (GCM) 10K type strain sequencing project: providing services to taxonomists for standard genome sequencing and annotation.</title>
        <authorList>
            <consortium name="The Broad Institute Genomics Platform"/>
            <consortium name="The Broad Institute Genome Sequencing Center for Infectious Disease"/>
            <person name="Wu L."/>
            <person name="Ma J."/>
        </authorList>
    </citation>
    <scope>NUCLEOTIDE SEQUENCE [LARGE SCALE GENOMIC DNA]</scope>
    <source>
        <strain evidence="7">KCTC 23707</strain>
    </source>
</reference>
<name>A0ABW4K5P4_9HYPH</name>
<evidence type="ECO:0000313" key="7">
    <source>
        <dbReference type="Proteomes" id="UP001597308"/>
    </source>
</evidence>
<dbReference type="PROSITE" id="PS50931">
    <property type="entry name" value="HTH_LYSR"/>
    <property type="match status" value="1"/>
</dbReference>
<proteinExistence type="inferred from homology"/>
<evidence type="ECO:0000259" key="5">
    <source>
        <dbReference type="PROSITE" id="PS50931"/>
    </source>
</evidence>
<comment type="similarity">
    <text evidence="1">Belongs to the LysR transcriptional regulatory family.</text>
</comment>
<dbReference type="InterPro" id="IPR005119">
    <property type="entry name" value="LysR_subst-bd"/>
</dbReference>